<dbReference type="SMART" id="SM00418">
    <property type="entry name" value="HTH_ARSR"/>
    <property type="match status" value="1"/>
</dbReference>
<dbReference type="STRING" id="134605.HMPREF3206_01199"/>
<dbReference type="EMBL" id="LRPX01000058">
    <property type="protein sequence ID" value="KXA13890.1"/>
    <property type="molecule type" value="Genomic_DNA"/>
</dbReference>
<dbReference type="Gene3D" id="1.10.10.10">
    <property type="entry name" value="Winged helix-like DNA-binding domain superfamily/Winged helix DNA-binding domain"/>
    <property type="match status" value="1"/>
</dbReference>
<dbReference type="Proteomes" id="UP000070617">
    <property type="component" value="Unassembled WGS sequence"/>
</dbReference>
<dbReference type="PATRIC" id="fig|134605.3.peg.1182"/>
<comment type="caution">
    <text evidence="5">The sequence shown here is derived from an EMBL/GenBank/DDBJ whole genome shotgun (WGS) entry which is preliminary data.</text>
</comment>
<dbReference type="InterPro" id="IPR001845">
    <property type="entry name" value="HTH_ArsR_DNA-bd_dom"/>
</dbReference>
<sequence>MGKEEQIIEVSGIFKVLSNSMRLGILCYLSEKKEMTVNEIHEYFKEYSQPSISQQLQILKANRIVKDRKQGQYVYYSIADERVLKFMDTLHDLYCTRGEEENE</sequence>
<dbReference type="GO" id="GO:0003700">
    <property type="term" value="F:DNA-binding transcription factor activity"/>
    <property type="evidence" value="ECO:0007669"/>
    <property type="project" value="InterPro"/>
</dbReference>
<keyword evidence="1" id="KW-0805">Transcription regulation</keyword>
<keyword evidence="3" id="KW-0804">Transcription</keyword>
<evidence type="ECO:0000256" key="1">
    <source>
        <dbReference type="ARBA" id="ARBA00023015"/>
    </source>
</evidence>
<dbReference type="InterPro" id="IPR051081">
    <property type="entry name" value="HTH_MetalResp_TranReg"/>
</dbReference>
<dbReference type="RefSeq" id="WP_008800622.1">
    <property type="nucleotide sequence ID" value="NZ_KQ956550.1"/>
</dbReference>
<dbReference type="InterPro" id="IPR011991">
    <property type="entry name" value="ArsR-like_HTH"/>
</dbReference>
<evidence type="ECO:0000256" key="2">
    <source>
        <dbReference type="ARBA" id="ARBA00023125"/>
    </source>
</evidence>
<name>A0A133NC77_9FUSO</name>
<dbReference type="CDD" id="cd00090">
    <property type="entry name" value="HTH_ARSR"/>
    <property type="match status" value="1"/>
</dbReference>
<gene>
    <name evidence="5" type="ORF">HMPREF3206_01199</name>
</gene>
<evidence type="ECO:0000256" key="3">
    <source>
        <dbReference type="ARBA" id="ARBA00023163"/>
    </source>
</evidence>
<evidence type="ECO:0000313" key="6">
    <source>
        <dbReference type="Proteomes" id="UP000070617"/>
    </source>
</evidence>
<evidence type="ECO:0000313" key="5">
    <source>
        <dbReference type="EMBL" id="KXA13890.1"/>
    </source>
</evidence>
<keyword evidence="2" id="KW-0238">DNA-binding</keyword>
<keyword evidence="6" id="KW-1185">Reference proteome</keyword>
<accession>A0A133NC77</accession>
<protein>
    <submittedName>
        <fullName evidence="5">Transcriptional regulator, ArsR family</fullName>
    </submittedName>
</protein>
<reference evidence="6" key="1">
    <citation type="submission" date="2016-01" db="EMBL/GenBank/DDBJ databases">
        <authorList>
            <person name="Mitreva M."/>
            <person name="Pepin K.H."/>
            <person name="Mihindukulasuriya K.A."/>
            <person name="Fulton R."/>
            <person name="Fronick C."/>
            <person name="O'Laughlin M."/>
            <person name="Miner T."/>
            <person name="Herter B."/>
            <person name="Rosa B.A."/>
            <person name="Cordes M."/>
            <person name="Tomlinson C."/>
            <person name="Wollam A."/>
            <person name="Palsikar V.B."/>
            <person name="Mardis E.R."/>
            <person name="Wilson R.K."/>
        </authorList>
    </citation>
    <scope>NUCLEOTIDE SEQUENCE [LARGE SCALE GENOMIC DNA]</scope>
    <source>
        <strain evidence="6">CMW8396</strain>
    </source>
</reference>
<dbReference type="AlphaFoldDB" id="A0A133NC77"/>
<proteinExistence type="predicted"/>
<dbReference type="PANTHER" id="PTHR33154">
    <property type="entry name" value="TRANSCRIPTIONAL REGULATOR, ARSR FAMILY"/>
    <property type="match status" value="1"/>
</dbReference>
<dbReference type="InterPro" id="IPR036388">
    <property type="entry name" value="WH-like_DNA-bd_sf"/>
</dbReference>
<dbReference type="Pfam" id="PF01022">
    <property type="entry name" value="HTH_5"/>
    <property type="match status" value="1"/>
</dbReference>
<evidence type="ECO:0000259" key="4">
    <source>
        <dbReference type="PROSITE" id="PS50987"/>
    </source>
</evidence>
<dbReference type="PRINTS" id="PR00778">
    <property type="entry name" value="HTHARSR"/>
</dbReference>
<dbReference type="InterPro" id="IPR036390">
    <property type="entry name" value="WH_DNA-bd_sf"/>
</dbReference>
<dbReference type="SUPFAM" id="SSF46785">
    <property type="entry name" value="Winged helix' DNA-binding domain"/>
    <property type="match status" value="1"/>
</dbReference>
<dbReference type="NCBIfam" id="NF033788">
    <property type="entry name" value="HTH_metalloreg"/>
    <property type="match status" value="1"/>
</dbReference>
<dbReference type="PROSITE" id="PS50987">
    <property type="entry name" value="HTH_ARSR_2"/>
    <property type="match status" value="1"/>
</dbReference>
<organism evidence="5 6">
    <name type="scientific">Fusobacterium equinum</name>
    <dbReference type="NCBI Taxonomy" id="134605"/>
    <lineage>
        <taxon>Bacteria</taxon>
        <taxon>Fusobacteriati</taxon>
        <taxon>Fusobacteriota</taxon>
        <taxon>Fusobacteriia</taxon>
        <taxon>Fusobacteriales</taxon>
        <taxon>Fusobacteriaceae</taxon>
        <taxon>Fusobacterium</taxon>
    </lineage>
</organism>
<dbReference type="GO" id="GO:0003677">
    <property type="term" value="F:DNA binding"/>
    <property type="evidence" value="ECO:0007669"/>
    <property type="project" value="UniProtKB-KW"/>
</dbReference>
<feature type="domain" description="HTH arsR-type" evidence="4">
    <location>
        <begin position="2"/>
        <end position="98"/>
    </location>
</feature>
<dbReference type="PANTHER" id="PTHR33154:SF18">
    <property type="entry name" value="ARSENICAL RESISTANCE OPERON REPRESSOR"/>
    <property type="match status" value="1"/>
</dbReference>